<gene>
    <name evidence="2" type="ORF">ABCS64_06925</name>
</gene>
<dbReference type="Gene3D" id="3.40.80.10">
    <property type="entry name" value="Peptidoglycan recognition protein-like"/>
    <property type="match status" value="1"/>
</dbReference>
<dbReference type="EC" id="3.5.1.28" evidence="2"/>
<dbReference type="InterPro" id="IPR002502">
    <property type="entry name" value="Amidase_domain"/>
</dbReference>
<dbReference type="RefSeq" id="WP_418891135.1">
    <property type="nucleotide sequence ID" value="NZ_JBEUWX010000002.1"/>
</dbReference>
<keyword evidence="3" id="KW-1185">Reference proteome</keyword>
<sequence>MNAYNSGGNGAHFLIGKDGHIYQTASVLQTCYHVGKLIKSKCLEIDASSCDIDTAKLKLLTWRQRINAIDKHERSKSYPTRYPVNADSIGIEIVGKSIDSETYEAVTVEQNSSLQFLLDELYSVFTKITSEDVYRHPTVSYKNPGEAKSAVWKK</sequence>
<organism evidence="2 3">
    <name type="scientific">Dentiradicibacter hellwigii</name>
    <dbReference type="NCBI Taxonomy" id="3149053"/>
    <lineage>
        <taxon>Bacteria</taxon>
        <taxon>Pseudomonadati</taxon>
        <taxon>Pseudomonadota</taxon>
        <taxon>Betaproteobacteria</taxon>
        <taxon>Rhodocyclales</taxon>
        <taxon>Rhodocyclaceae</taxon>
        <taxon>Dentiradicibacter</taxon>
    </lineage>
</organism>
<protein>
    <submittedName>
        <fullName evidence="2">N-acetylmuramoyl-L-alanine amidase</fullName>
        <ecNumber evidence="2">3.5.1.28</ecNumber>
    </submittedName>
</protein>
<accession>A0ABV4UEI2</accession>
<dbReference type="GO" id="GO:0008745">
    <property type="term" value="F:N-acetylmuramoyl-L-alanine amidase activity"/>
    <property type="evidence" value="ECO:0007669"/>
    <property type="project" value="UniProtKB-EC"/>
</dbReference>
<proteinExistence type="predicted"/>
<keyword evidence="2" id="KW-0378">Hydrolase</keyword>
<dbReference type="EMBL" id="JBEUWX010000002">
    <property type="protein sequence ID" value="MFA9950050.1"/>
    <property type="molecule type" value="Genomic_DNA"/>
</dbReference>
<evidence type="ECO:0000259" key="1">
    <source>
        <dbReference type="Pfam" id="PF01510"/>
    </source>
</evidence>
<name>A0ABV4UEI2_9RHOO</name>
<dbReference type="Pfam" id="PF01510">
    <property type="entry name" value="Amidase_2"/>
    <property type="match status" value="1"/>
</dbReference>
<evidence type="ECO:0000313" key="3">
    <source>
        <dbReference type="Proteomes" id="UP001574673"/>
    </source>
</evidence>
<dbReference type="Proteomes" id="UP001574673">
    <property type="component" value="Unassembled WGS sequence"/>
</dbReference>
<dbReference type="SUPFAM" id="SSF55846">
    <property type="entry name" value="N-acetylmuramoyl-L-alanine amidase-like"/>
    <property type="match status" value="1"/>
</dbReference>
<dbReference type="InterPro" id="IPR036505">
    <property type="entry name" value="Amidase/PGRP_sf"/>
</dbReference>
<evidence type="ECO:0000313" key="2">
    <source>
        <dbReference type="EMBL" id="MFA9950050.1"/>
    </source>
</evidence>
<reference evidence="3" key="1">
    <citation type="submission" date="2024-06" db="EMBL/GenBank/DDBJ databases">
        <title>Radixoralia hellwigii gen. nov., sp nov., isolated from a root canal in the human oral cavity.</title>
        <authorList>
            <person name="Bartsch S."/>
            <person name="Wittmer A."/>
            <person name="Schulz A.-K."/>
            <person name="Neumann-Schaal M."/>
            <person name="Wolf J."/>
            <person name="Gronow S."/>
            <person name="Tennert C."/>
            <person name="Haecker G."/>
            <person name="Cieplik F."/>
            <person name="Al-Ahmad A."/>
        </authorList>
    </citation>
    <scope>NUCLEOTIDE SEQUENCE [LARGE SCALE GENOMIC DNA]</scope>
    <source>
        <strain evidence="3">Wk13</strain>
    </source>
</reference>
<feature type="domain" description="N-acetylmuramoyl-L-alanine amidase" evidence="1">
    <location>
        <begin position="8"/>
        <end position="138"/>
    </location>
</feature>
<comment type="caution">
    <text evidence="2">The sequence shown here is derived from an EMBL/GenBank/DDBJ whole genome shotgun (WGS) entry which is preliminary data.</text>
</comment>